<feature type="transmembrane region" description="Helical" evidence="1">
    <location>
        <begin position="164"/>
        <end position="183"/>
    </location>
</feature>
<name>A0A3B0CVM8_9BACL</name>
<keyword evidence="3" id="KW-1185">Reference proteome</keyword>
<dbReference type="Proteomes" id="UP000282311">
    <property type="component" value="Unassembled WGS sequence"/>
</dbReference>
<feature type="transmembrane region" description="Helical" evidence="1">
    <location>
        <begin position="82"/>
        <end position="107"/>
    </location>
</feature>
<comment type="caution">
    <text evidence="2">The sequence shown here is derived from an EMBL/GenBank/DDBJ whole genome shotgun (WGS) entry which is preliminary data.</text>
</comment>
<keyword evidence="1" id="KW-0472">Membrane</keyword>
<reference evidence="2 3" key="1">
    <citation type="journal article" date="2007" name="Int. J. Syst. Evol. Microbiol.">
        <title>Paenibacillus ginsengarvi sp. nov., isolated from soil from ginseng cultivation.</title>
        <authorList>
            <person name="Yoon M.H."/>
            <person name="Ten L.N."/>
            <person name="Im W.T."/>
        </authorList>
    </citation>
    <scope>NUCLEOTIDE SEQUENCE [LARGE SCALE GENOMIC DNA]</scope>
    <source>
        <strain evidence="2 3">KCTC 13059</strain>
    </source>
</reference>
<dbReference type="OrthoDB" id="2663350at2"/>
<gene>
    <name evidence="2" type="ORF">D7M11_02315</name>
</gene>
<protein>
    <submittedName>
        <fullName evidence="2">Uncharacterized protein</fullName>
    </submittedName>
</protein>
<feature type="transmembrane region" description="Helical" evidence="1">
    <location>
        <begin position="45"/>
        <end position="70"/>
    </location>
</feature>
<evidence type="ECO:0000313" key="2">
    <source>
        <dbReference type="EMBL" id="RKN86809.1"/>
    </source>
</evidence>
<keyword evidence="1" id="KW-0812">Transmembrane</keyword>
<dbReference type="AlphaFoldDB" id="A0A3B0CVM8"/>
<sequence>MNRIKGVMYMQLRDRTMLYLPWLIVSISFLVNLVIGYMMSEEESFYTGGIGSLFIYMFVVGIVMLAQTFPFALGFSVRRRDYFWGTAAAIASVSALFAIFLLVLGYVETFTNLWGVGLHFFKLPYLNDGPVLVQLWIFFAVLLNMFYLGFVISSVHRRFGKKGTWTLMIALLVAFTVTTYLCTYNGWWGSIFSWFAAQTAFELSLWMFVGAVLYALVSYIVLRRATA</sequence>
<keyword evidence="1" id="KW-1133">Transmembrane helix</keyword>
<accession>A0A3B0CVM8</accession>
<evidence type="ECO:0000256" key="1">
    <source>
        <dbReference type="SAM" id="Phobius"/>
    </source>
</evidence>
<feature type="transmembrane region" description="Helical" evidence="1">
    <location>
        <begin position="203"/>
        <end position="222"/>
    </location>
</feature>
<organism evidence="2 3">
    <name type="scientific">Paenibacillus ginsengarvi</name>
    <dbReference type="NCBI Taxonomy" id="400777"/>
    <lineage>
        <taxon>Bacteria</taxon>
        <taxon>Bacillati</taxon>
        <taxon>Bacillota</taxon>
        <taxon>Bacilli</taxon>
        <taxon>Bacillales</taxon>
        <taxon>Paenibacillaceae</taxon>
        <taxon>Paenibacillus</taxon>
    </lineage>
</organism>
<dbReference type="EMBL" id="RBAH01000001">
    <property type="protein sequence ID" value="RKN86809.1"/>
    <property type="molecule type" value="Genomic_DNA"/>
</dbReference>
<proteinExistence type="predicted"/>
<feature type="transmembrane region" description="Helical" evidence="1">
    <location>
        <begin position="20"/>
        <end position="39"/>
    </location>
</feature>
<dbReference type="RefSeq" id="WP_120745516.1">
    <property type="nucleotide sequence ID" value="NZ_RBAH01000001.1"/>
</dbReference>
<evidence type="ECO:0000313" key="3">
    <source>
        <dbReference type="Proteomes" id="UP000282311"/>
    </source>
</evidence>
<feature type="transmembrane region" description="Helical" evidence="1">
    <location>
        <begin position="131"/>
        <end position="152"/>
    </location>
</feature>